<dbReference type="PANTHER" id="PTHR40590">
    <property type="entry name" value="CYTOPLASMIC PROTEIN-RELATED"/>
    <property type="match status" value="1"/>
</dbReference>
<dbReference type="EMBL" id="JAAIVJ010000005">
    <property type="protein sequence ID" value="NEY90729.1"/>
    <property type="molecule type" value="Genomic_DNA"/>
</dbReference>
<gene>
    <name evidence="2" type="ORF">G4Z14_10515</name>
</gene>
<feature type="chain" id="PRO_5026967348" evidence="1">
    <location>
        <begin position="22"/>
        <end position="331"/>
    </location>
</feature>
<proteinExistence type="predicted"/>
<evidence type="ECO:0000313" key="3">
    <source>
        <dbReference type="Proteomes" id="UP000477782"/>
    </source>
</evidence>
<feature type="signal peptide" evidence="1">
    <location>
        <begin position="1"/>
        <end position="21"/>
    </location>
</feature>
<dbReference type="Proteomes" id="UP000477782">
    <property type="component" value="Unassembled WGS sequence"/>
</dbReference>
<name>A0A6M0QTD7_9RHOB</name>
<keyword evidence="1" id="KW-0732">Signal</keyword>
<dbReference type="PANTHER" id="PTHR40590:SF1">
    <property type="entry name" value="CYTOPLASMIC PROTEIN"/>
    <property type="match status" value="1"/>
</dbReference>
<dbReference type="CDD" id="cd14789">
    <property type="entry name" value="Tiki"/>
    <property type="match status" value="1"/>
</dbReference>
<dbReference type="AlphaFoldDB" id="A0A6M0QTD7"/>
<dbReference type="Pfam" id="PF01963">
    <property type="entry name" value="TraB_PrgY_gumN"/>
    <property type="match status" value="1"/>
</dbReference>
<evidence type="ECO:0000313" key="2">
    <source>
        <dbReference type="EMBL" id="NEY90729.1"/>
    </source>
</evidence>
<comment type="caution">
    <text evidence="2">The sequence shown here is derived from an EMBL/GenBank/DDBJ whole genome shotgun (WGS) entry which is preliminary data.</text>
</comment>
<dbReference type="InterPro" id="IPR047111">
    <property type="entry name" value="YbaP-like"/>
</dbReference>
<keyword evidence="3" id="KW-1185">Reference proteome</keyword>
<accession>A0A6M0QTD7</accession>
<organism evidence="2 3">
    <name type="scientific">Tabrizicola oligotrophica</name>
    <dbReference type="NCBI Taxonomy" id="2710650"/>
    <lineage>
        <taxon>Bacteria</taxon>
        <taxon>Pseudomonadati</taxon>
        <taxon>Pseudomonadota</taxon>
        <taxon>Alphaproteobacteria</taxon>
        <taxon>Rhodobacterales</taxon>
        <taxon>Paracoccaceae</taxon>
        <taxon>Tabrizicola</taxon>
    </lineage>
</organism>
<dbReference type="RefSeq" id="WP_164625474.1">
    <property type="nucleotide sequence ID" value="NZ_JAAIVJ010000005.1"/>
</dbReference>
<sequence>MFRSLFPLLLCFLGLALPAGAECVGENLIETLAEADRAALMQRSHAVPFAQGNFWRATRQGQEITLIGTYHMDDPRHAGTLERLAPAFATARTVLVEAGPEELSALKARLAREPGLMVITDGPTLPELLPPQVWGKLSAAMQARGVPGFMAAKMQPWYLSMLLSIPPCALDAMGADRGLDAMVIETAKARGLPVKALEPYDTIFGIFDALDRTDQLSMITAALALEERSEDLSVTMAEAYFAEEPRLIWEFSRDMALTVEGYTPEQVAHEFAMMEAAMMINRNRGWVPVLTAAVAEGPVLAAFGALHLSGPEGVLALLEAEGFTVERLSFK</sequence>
<protein>
    <submittedName>
        <fullName evidence="2">TraB/GumN family protein</fullName>
    </submittedName>
</protein>
<reference evidence="2 3" key="1">
    <citation type="submission" date="2020-02" db="EMBL/GenBank/DDBJ databases">
        <authorList>
            <person name="Chen W.-M."/>
        </authorList>
    </citation>
    <scope>NUCLEOTIDE SEQUENCE [LARGE SCALE GENOMIC DNA]</scope>
    <source>
        <strain evidence="2 3">KMS-5</strain>
    </source>
</reference>
<evidence type="ECO:0000256" key="1">
    <source>
        <dbReference type="SAM" id="SignalP"/>
    </source>
</evidence>
<dbReference type="InterPro" id="IPR002816">
    <property type="entry name" value="TraB/PrgY/GumN_fam"/>
</dbReference>